<dbReference type="InterPro" id="IPR001638">
    <property type="entry name" value="Solute-binding_3/MltF_N"/>
</dbReference>
<dbReference type="SMART" id="SM00062">
    <property type="entry name" value="PBPb"/>
    <property type="match status" value="1"/>
</dbReference>
<comment type="caution">
    <text evidence="5">The sequence shown here is derived from an EMBL/GenBank/DDBJ whole genome shotgun (WGS) entry which is preliminary data.</text>
</comment>
<keyword evidence="2 3" id="KW-0732">Signal</keyword>
<evidence type="ECO:0000313" key="5">
    <source>
        <dbReference type="EMBL" id="MEM5537807.1"/>
    </source>
</evidence>
<name>A0ABU9TXB8_9GAMM</name>
<dbReference type="EMBL" id="JBBMRA010000020">
    <property type="protein sequence ID" value="MEM5537807.1"/>
    <property type="molecule type" value="Genomic_DNA"/>
</dbReference>
<sequence length="253" mass="27697">MFTTIKKLTLLSCVLLSPLATAGTLEHIIEKGELHLCAHPAQMPFSSRVEKPKGFQIDVAKAIAEKLDVSLKVSWIMPRRQAKKVGCDLYSGVARLGDGDSKYMLISDPYLRLEFKLVTLKNKAPIHNLDDLKTMVVGVSSGSIASHALSSKNVEIAVRFADEASRLQALADGLIDAAIVSNVSSGWFQHQHGQQLTEVDAEKVLNVGLNYDYALGLRKADQKTREAFNQVLVDLKKEGTLPTLLNEYGVSPL</sequence>
<evidence type="ECO:0000256" key="3">
    <source>
        <dbReference type="SAM" id="SignalP"/>
    </source>
</evidence>
<reference evidence="5 6" key="1">
    <citation type="submission" date="2024-03" db="EMBL/GenBank/DDBJ databases">
        <title>Community enrichment and isolation of bacterial strains for fucoidan degradation.</title>
        <authorList>
            <person name="Sichert A."/>
        </authorList>
    </citation>
    <scope>NUCLEOTIDE SEQUENCE [LARGE SCALE GENOMIC DNA]</scope>
    <source>
        <strain evidence="5 6">AS76</strain>
    </source>
</reference>
<dbReference type="Pfam" id="PF00497">
    <property type="entry name" value="SBP_bac_3"/>
    <property type="match status" value="1"/>
</dbReference>
<evidence type="ECO:0000259" key="4">
    <source>
        <dbReference type="SMART" id="SM00062"/>
    </source>
</evidence>
<dbReference type="Gene3D" id="3.40.190.10">
    <property type="entry name" value="Periplasmic binding protein-like II"/>
    <property type="match status" value="2"/>
</dbReference>
<feature type="signal peptide" evidence="3">
    <location>
        <begin position="1"/>
        <end position="22"/>
    </location>
</feature>
<keyword evidence="6" id="KW-1185">Reference proteome</keyword>
<dbReference type="RefSeq" id="WP_342855008.1">
    <property type="nucleotide sequence ID" value="NZ_JBBMRA010000020.1"/>
</dbReference>
<comment type="similarity">
    <text evidence="1">Belongs to the bacterial solute-binding protein 3 family.</text>
</comment>
<dbReference type="SUPFAM" id="SSF53850">
    <property type="entry name" value="Periplasmic binding protein-like II"/>
    <property type="match status" value="1"/>
</dbReference>
<feature type="chain" id="PRO_5045217570" evidence="3">
    <location>
        <begin position="23"/>
        <end position="253"/>
    </location>
</feature>
<dbReference type="Proteomes" id="UP001449225">
    <property type="component" value="Unassembled WGS sequence"/>
</dbReference>
<accession>A0ABU9TXB8</accession>
<evidence type="ECO:0000256" key="1">
    <source>
        <dbReference type="ARBA" id="ARBA00010333"/>
    </source>
</evidence>
<dbReference type="PANTHER" id="PTHR35936:SF32">
    <property type="entry name" value="MEMBRANE-BOUND LYTIC MUREIN TRANSGLYCOSYLASE F"/>
    <property type="match status" value="1"/>
</dbReference>
<gene>
    <name evidence="5" type="ORF">WNY58_15585</name>
</gene>
<evidence type="ECO:0000256" key="2">
    <source>
        <dbReference type="ARBA" id="ARBA00022729"/>
    </source>
</evidence>
<feature type="domain" description="Solute-binding protein family 3/N-terminal" evidence="4">
    <location>
        <begin position="33"/>
        <end position="252"/>
    </location>
</feature>
<dbReference type="PANTHER" id="PTHR35936">
    <property type="entry name" value="MEMBRANE-BOUND LYTIC MUREIN TRANSGLYCOSYLASE F"/>
    <property type="match status" value="1"/>
</dbReference>
<proteinExistence type="inferred from homology"/>
<organism evidence="5 6">
    <name type="scientific">Neptuniibacter pectenicola</name>
    <dbReference type="NCBI Taxonomy" id="1806669"/>
    <lineage>
        <taxon>Bacteria</taxon>
        <taxon>Pseudomonadati</taxon>
        <taxon>Pseudomonadota</taxon>
        <taxon>Gammaproteobacteria</taxon>
        <taxon>Oceanospirillales</taxon>
        <taxon>Oceanospirillaceae</taxon>
        <taxon>Neptuniibacter</taxon>
    </lineage>
</organism>
<evidence type="ECO:0000313" key="6">
    <source>
        <dbReference type="Proteomes" id="UP001449225"/>
    </source>
</evidence>
<protein>
    <submittedName>
        <fullName evidence="5">Transporter substrate-binding domain-containing protein</fullName>
    </submittedName>
</protein>